<dbReference type="InterPro" id="IPR007460">
    <property type="entry name" value="BrnT_toxin"/>
</dbReference>
<sequence>MKFEWDNKKAAANIKYHGISFQEAASVFGDSLAITFNDPDSSFGEYRFLTFGTSRNGKSIIVSHTESNGSIRIISARLMEKREKKIYQEG</sequence>
<dbReference type="InterPro" id="IPR038573">
    <property type="entry name" value="BrnT_sf"/>
</dbReference>
<evidence type="ECO:0000313" key="1">
    <source>
        <dbReference type="EMBL" id="VFJ43179.1"/>
    </source>
</evidence>
<dbReference type="EMBL" id="CAADEW010000003">
    <property type="protein sequence ID" value="VFJ43179.1"/>
    <property type="molecule type" value="Genomic_DNA"/>
</dbReference>
<dbReference type="Pfam" id="PF04365">
    <property type="entry name" value="BrnT_toxin"/>
    <property type="match status" value="1"/>
</dbReference>
<organism evidence="1">
    <name type="scientific">Candidatus Kentrum sp. FW</name>
    <dbReference type="NCBI Taxonomy" id="2126338"/>
    <lineage>
        <taxon>Bacteria</taxon>
        <taxon>Pseudomonadati</taxon>
        <taxon>Pseudomonadota</taxon>
        <taxon>Gammaproteobacteria</taxon>
        <taxon>Candidatus Kentrum</taxon>
    </lineage>
</organism>
<gene>
    <name evidence="1" type="ORF">BECKFW1821A_GA0114235_100314</name>
</gene>
<proteinExistence type="predicted"/>
<name>A0A450RVN7_9GAMM</name>
<reference evidence="1" key="1">
    <citation type="submission" date="2019-02" db="EMBL/GenBank/DDBJ databases">
        <authorList>
            <person name="Gruber-Vodicka R. H."/>
            <person name="Seah K. B. B."/>
        </authorList>
    </citation>
    <scope>NUCLEOTIDE SEQUENCE</scope>
    <source>
        <strain evidence="1">BECK_BZ15</strain>
    </source>
</reference>
<dbReference type="Gene3D" id="3.10.450.530">
    <property type="entry name" value="Ribonuclease toxin, BrnT, of type II toxin-antitoxin system"/>
    <property type="match status" value="1"/>
</dbReference>
<dbReference type="AlphaFoldDB" id="A0A450RVN7"/>
<accession>A0A450RVN7</accession>
<protein>
    <submittedName>
        <fullName evidence="1">Uncharacterized protein</fullName>
    </submittedName>
</protein>